<feature type="region of interest" description="Disordered" evidence="1">
    <location>
        <begin position="114"/>
        <end position="217"/>
    </location>
</feature>
<gene>
    <name evidence="2" type="ORF">HDF12_002139</name>
</gene>
<dbReference type="Proteomes" id="UP000534186">
    <property type="component" value="Unassembled WGS sequence"/>
</dbReference>
<proteinExistence type="predicted"/>
<comment type="caution">
    <text evidence="2">The sequence shown here is derived from an EMBL/GenBank/DDBJ whole genome shotgun (WGS) entry which is preliminary data.</text>
</comment>
<sequence>MLTAAEHELNISSINAFGRLSPNADLKLILGYVLAFEIGTVKQARPLLNTISTLFEAMSVKHSLKCDTAAAIRAHAPPDGQLKVQPLTTTPTHTIMAHQCCVHPANTAPLRVNRRATDKKYRGRRSRNDSCKTSSAQRMQAGKVPPTAPWSTHLSSTGSTRNPTIASRVRPRPSNKQNQRAAVMECLARHPHDNPTNSSPHHATWRHNSTSPHKNDPYHKLTVQRVADAISFERNFG</sequence>
<protein>
    <submittedName>
        <fullName evidence="2">Uncharacterized protein</fullName>
    </submittedName>
</protein>
<organism evidence="2 3">
    <name type="scientific">Tunturiibacter lichenicola</name>
    <dbReference type="NCBI Taxonomy" id="2051959"/>
    <lineage>
        <taxon>Bacteria</taxon>
        <taxon>Pseudomonadati</taxon>
        <taxon>Acidobacteriota</taxon>
        <taxon>Terriglobia</taxon>
        <taxon>Terriglobales</taxon>
        <taxon>Acidobacteriaceae</taxon>
        <taxon>Tunturiibacter</taxon>
    </lineage>
</organism>
<name>A0A7Y9NLV9_9BACT</name>
<dbReference type="AlphaFoldDB" id="A0A7Y9NLV9"/>
<evidence type="ECO:0000313" key="3">
    <source>
        <dbReference type="Proteomes" id="UP000534186"/>
    </source>
</evidence>
<evidence type="ECO:0000256" key="1">
    <source>
        <dbReference type="SAM" id="MobiDB-lite"/>
    </source>
</evidence>
<feature type="compositionally biased region" description="Polar residues" evidence="1">
    <location>
        <begin position="194"/>
        <end position="212"/>
    </location>
</feature>
<feature type="compositionally biased region" description="Polar residues" evidence="1">
    <location>
        <begin position="149"/>
        <end position="165"/>
    </location>
</feature>
<accession>A0A7Y9NLV9</accession>
<evidence type="ECO:0000313" key="2">
    <source>
        <dbReference type="EMBL" id="NYF51774.1"/>
    </source>
</evidence>
<dbReference type="EMBL" id="JACCCV010000001">
    <property type="protein sequence ID" value="NYF51774.1"/>
    <property type="molecule type" value="Genomic_DNA"/>
</dbReference>
<reference evidence="2 3" key="1">
    <citation type="submission" date="2020-07" db="EMBL/GenBank/DDBJ databases">
        <title>Genomic Encyclopedia of Type Strains, Phase IV (KMG-V): Genome sequencing to study the core and pangenomes of soil and plant-associated prokaryotes.</title>
        <authorList>
            <person name="Whitman W."/>
        </authorList>
    </citation>
    <scope>NUCLEOTIDE SEQUENCE [LARGE SCALE GENOMIC DNA]</scope>
    <source>
        <strain evidence="2 3">M8UP30</strain>
    </source>
</reference>
<feature type="compositionally biased region" description="Basic and acidic residues" evidence="1">
    <location>
        <begin position="115"/>
        <end position="130"/>
    </location>
</feature>